<feature type="domain" description="Glycoside hydrolase family 19 catalytic" evidence="5">
    <location>
        <begin position="259"/>
        <end position="347"/>
    </location>
</feature>
<evidence type="ECO:0000256" key="4">
    <source>
        <dbReference type="SAM" id="SignalP"/>
    </source>
</evidence>
<evidence type="ECO:0000256" key="1">
    <source>
        <dbReference type="ARBA" id="ARBA00022821"/>
    </source>
</evidence>
<dbReference type="GO" id="GO:0006032">
    <property type="term" value="P:chitin catabolic process"/>
    <property type="evidence" value="ECO:0007669"/>
    <property type="project" value="InterPro"/>
</dbReference>
<comment type="caution">
    <text evidence="6">The sequence shown here is derived from an EMBL/GenBank/DDBJ whole genome shotgun (WGS) entry which is preliminary data.</text>
</comment>
<dbReference type="PANTHER" id="PTHR22595">
    <property type="entry name" value="CHITINASE-RELATED"/>
    <property type="match status" value="1"/>
</dbReference>
<keyword evidence="4" id="KW-0732">Signal</keyword>
<evidence type="ECO:0000313" key="6">
    <source>
        <dbReference type="EMBL" id="OMJ19581.1"/>
    </source>
</evidence>
<feature type="compositionally biased region" description="Acidic residues" evidence="3">
    <location>
        <begin position="57"/>
        <end position="67"/>
    </location>
</feature>
<accession>A0A1R1XY18</accession>
<evidence type="ECO:0000313" key="8">
    <source>
        <dbReference type="Proteomes" id="UP000187283"/>
    </source>
</evidence>
<name>A0A1R1XY18_9FUNG</name>
<evidence type="ECO:0000256" key="2">
    <source>
        <dbReference type="ARBA" id="ARBA00023157"/>
    </source>
</evidence>
<feature type="region of interest" description="Disordered" evidence="3">
    <location>
        <begin position="52"/>
        <end position="98"/>
    </location>
</feature>
<evidence type="ECO:0000256" key="3">
    <source>
        <dbReference type="SAM" id="MobiDB-lite"/>
    </source>
</evidence>
<dbReference type="PANTHER" id="PTHR22595:SF79">
    <property type="entry name" value="CHITINASE 12"/>
    <property type="match status" value="1"/>
</dbReference>
<proteinExistence type="predicted"/>
<sequence>MLVVIPICIISVSAVAVNNLHIFRGLGIFGAGDNDIAASEFGIQDLASFDGGNGSSEVDEFNSEGDNEPYVSEENGESLDKESGGIESGSSDGVFGESKDETGQIAEEDVDVSAFGSANGELASVDSDLEDQDQSGDDGYNSASNSGDVTEDSSNIESEESDLKVQDQSSEDEYNSASNVGNSTELSSDIDGEEFDLEEDIDCIGFELNCEMLSKAAIDGGYTSVSQSNCEHFINQLCLSSVTSVEEAAMAFTNILWESGGFVYDRELLCNTEDCKELYYTEGDEEYQYDFGGRGYIQITWRENYLDASMDLFGDNRLVLNPNLVLDEETNWKVTFWYWVTFVHLDPGVQSGQFGSSVNMINGALECRGDHKDIAQKRFKLYKDVLKVFDESATPNGNGCMT</sequence>
<dbReference type="OrthoDB" id="5985073at2759"/>
<dbReference type="EMBL" id="LSSN01000400">
    <property type="protein sequence ID" value="OMJ24150.1"/>
    <property type="molecule type" value="Genomic_DNA"/>
</dbReference>
<feature type="compositionally biased region" description="Acidic residues" evidence="3">
    <location>
        <begin position="127"/>
        <end position="136"/>
    </location>
</feature>
<feature type="signal peptide" evidence="4">
    <location>
        <begin position="1"/>
        <end position="16"/>
    </location>
</feature>
<keyword evidence="1" id="KW-0611">Plant defense</keyword>
<feature type="region of interest" description="Disordered" evidence="3">
    <location>
        <begin position="124"/>
        <end position="190"/>
    </location>
</feature>
<dbReference type="STRING" id="133412.A0A1R1XY18"/>
<feature type="chain" id="PRO_5015069049" evidence="4">
    <location>
        <begin position="17"/>
        <end position="402"/>
    </location>
</feature>
<dbReference type="GO" id="GO:0006952">
    <property type="term" value="P:defense response"/>
    <property type="evidence" value="ECO:0007669"/>
    <property type="project" value="UniProtKB-KW"/>
</dbReference>
<organism evidence="6 8">
    <name type="scientific">Smittium culicis</name>
    <dbReference type="NCBI Taxonomy" id="133412"/>
    <lineage>
        <taxon>Eukaryota</taxon>
        <taxon>Fungi</taxon>
        <taxon>Fungi incertae sedis</taxon>
        <taxon>Zoopagomycota</taxon>
        <taxon>Kickxellomycotina</taxon>
        <taxon>Harpellomycetes</taxon>
        <taxon>Harpellales</taxon>
        <taxon>Legeriomycetaceae</taxon>
        <taxon>Smittium</taxon>
    </lineage>
</organism>
<evidence type="ECO:0000259" key="5">
    <source>
        <dbReference type="Pfam" id="PF00182"/>
    </source>
</evidence>
<feature type="compositionally biased region" description="Polar residues" evidence="3">
    <location>
        <begin position="175"/>
        <end position="187"/>
    </location>
</feature>
<dbReference type="Proteomes" id="UP000187283">
    <property type="component" value="Unassembled WGS sequence"/>
</dbReference>
<gene>
    <name evidence="7" type="ORF">AYI70_g1778</name>
    <name evidence="6" type="ORF">AYI70_g4647</name>
</gene>
<dbReference type="Pfam" id="PF00182">
    <property type="entry name" value="Glyco_hydro_19"/>
    <property type="match status" value="1"/>
</dbReference>
<dbReference type="InterPro" id="IPR023346">
    <property type="entry name" value="Lysozyme-like_dom_sf"/>
</dbReference>
<dbReference type="EMBL" id="LSSN01001449">
    <property type="protein sequence ID" value="OMJ19581.1"/>
    <property type="molecule type" value="Genomic_DNA"/>
</dbReference>
<dbReference type="GO" id="GO:0004568">
    <property type="term" value="F:chitinase activity"/>
    <property type="evidence" value="ECO:0007669"/>
    <property type="project" value="InterPro"/>
</dbReference>
<dbReference type="InterPro" id="IPR000726">
    <property type="entry name" value="Glyco_hydro_19_cat"/>
</dbReference>
<protein>
    <submittedName>
        <fullName evidence="6">Endochitinase A</fullName>
    </submittedName>
</protein>
<reference evidence="6 8" key="1">
    <citation type="submission" date="2017-01" db="EMBL/GenBank/DDBJ databases">
        <authorList>
            <person name="Mah S.A."/>
            <person name="Swanson W.J."/>
            <person name="Moy G.W."/>
            <person name="Vacquier V.D."/>
        </authorList>
    </citation>
    <scope>NUCLEOTIDE SEQUENCE [LARGE SCALE GENOMIC DNA]</scope>
    <source>
        <strain evidence="6 8">GSMNP</strain>
    </source>
</reference>
<evidence type="ECO:0000313" key="7">
    <source>
        <dbReference type="EMBL" id="OMJ24150.1"/>
    </source>
</evidence>
<keyword evidence="2" id="KW-1015">Disulfide bond</keyword>
<keyword evidence="8" id="KW-1185">Reference proteome</keyword>
<dbReference type="Gene3D" id="1.10.530.10">
    <property type="match status" value="1"/>
</dbReference>
<dbReference type="GO" id="GO:0016998">
    <property type="term" value="P:cell wall macromolecule catabolic process"/>
    <property type="evidence" value="ECO:0007669"/>
    <property type="project" value="InterPro"/>
</dbReference>
<dbReference type="AlphaFoldDB" id="A0A1R1XY18"/>
<dbReference type="SUPFAM" id="SSF53955">
    <property type="entry name" value="Lysozyme-like"/>
    <property type="match status" value="1"/>
</dbReference>
<dbReference type="CDD" id="cd00325">
    <property type="entry name" value="chitinase_GH19"/>
    <property type="match status" value="1"/>
</dbReference>